<protein>
    <submittedName>
        <fullName evidence="1">Uncharacterized protein</fullName>
    </submittedName>
</protein>
<name>D3V6M0_XENBS</name>
<dbReference type="KEGG" id="xbo:XBJ1_4187"/>
<proteinExistence type="predicted"/>
<evidence type="ECO:0000313" key="1">
    <source>
        <dbReference type="EMBL" id="CBJ83299.1"/>
    </source>
</evidence>
<accession>D3V6M0</accession>
<dbReference type="HOGENOM" id="CLU_3159493_0_0_6"/>
<organism evidence="1 2">
    <name type="scientific">Xenorhabdus bovienii (strain SS-2004)</name>
    <name type="common">Xenorhabdus nematophila subsp. bovienii</name>
    <dbReference type="NCBI Taxonomy" id="406818"/>
    <lineage>
        <taxon>Bacteria</taxon>
        <taxon>Pseudomonadati</taxon>
        <taxon>Pseudomonadota</taxon>
        <taxon>Gammaproteobacteria</taxon>
        <taxon>Enterobacterales</taxon>
        <taxon>Morganellaceae</taxon>
        <taxon>Xenorhabdus</taxon>
    </lineage>
</organism>
<dbReference type="AlphaFoldDB" id="D3V6M0"/>
<dbReference type="EMBL" id="FN667741">
    <property type="protein sequence ID" value="CBJ83299.1"/>
    <property type="molecule type" value="Genomic_DNA"/>
</dbReference>
<evidence type="ECO:0000313" key="2">
    <source>
        <dbReference type="Proteomes" id="UP000002045"/>
    </source>
</evidence>
<dbReference type="Proteomes" id="UP000002045">
    <property type="component" value="Chromosome"/>
</dbReference>
<gene>
    <name evidence="1" type="ordered locus">XBJ1_4187</name>
</gene>
<sequence>MYILAKKPNYILFISLSNHDNKYLFHCFHLNINKLKSTKNFIFNNNFN</sequence>
<reference evidence="1" key="1">
    <citation type="journal article" date="2011" name="PLoS ONE">
        <title>The entomopathogenic bacterial endosymbionts xenorhabdus and photorhabdus: convergent lifestyles from divergent genomes.</title>
        <authorList>
            <person name="Chaston J.M."/>
            <person name="Suen G."/>
            <person name="Tucker S.L."/>
            <person name="Andersen A.W."/>
            <person name="Bhasin A."/>
            <person name="Bode E."/>
            <person name="Bode H.B."/>
            <person name="Brachmann A.O."/>
            <person name="Cowles C.E."/>
            <person name="Cowles K.N."/>
            <person name="Darby C."/>
            <person name="de Leon L."/>
            <person name="Drace K."/>
            <person name="Du Z."/>
            <person name="Givaudan A."/>
            <person name="Herbert Tran E.E."/>
            <person name="Jewell K.A."/>
            <person name="Knack J.J."/>
            <person name="Krasomil-Osterfeld K.C."/>
            <person name="Kukor R."/>
            <person name="Lanois A."/>
            <person name="Latreille P."/>
            <person name="Leimgruber N.K."/>
            <person name="Lipke C.M."/>
            <person name="Liu R."/>
            <person name="Lu X."/>
            <person name="Martens E.C."/>
            <person name="Marri P.R."/>
            <person name="Medigue C."/>
            <person name="Menard M.L."/>
            <person name="Miller N.M."/>
            <person name="Morales-Soto N."/>
            <person name="Norton S."/>
            <person name="Ogier J.C."/>
            <person name="Orchard S.S."/>
            <person name="Park D."/>
            <person name="Park Y."/>
            <person name="Qurollo B.A."/>
            <person name="Sugar D.R."/>
            <person name="Richards G.R."/>
            <person name="Rouy Z."/>
            <person name="Slominski B."/>
            <person name="Slominski K."/>
            <person name="Snyder H."/>
            <person name="Tjaden B.C."/>
            <person name="van der Hoeven R."/>
            <person name="Welch R.D."/>
            <person name="Wheeler C."/>
            <person name="Xiang B."/>
            <person name="Barbazuk B."/>
            <person name="Gaudriault S."/>
            <person name="Goodner B."/>
            <person name="Slater S.C."/>
            <person name="Forst S."/>
            <person name="Goldman B.S."/>
            <person name="Goodrich-Blair H."/>
        </authorList>
    </citation>
    <scope>NUCLEOTIDE SEQUENCE [LARGE SCALE GENOMIC DNA]</scope>
    <source>
        <strain evidence="1">SS-2004</strain>
    </source>
</reference>